<evidence type="ECO:0000313" key="20">
    <source>
        <dbReference type="Proteomes" id="UP001634394"/>
    </source>
</evidence>
<evidence type="ECO:0000256" key="7">
    <source>
        <dbReference type="ARBA" id="ARBA00022553"/>
    </source>
</evidence>
<comment type="caution">
    <text evidence="19">The sequence shown here is derived from an EMBL/GenBank/DDBJ whole genome shotgun (WGS) entry which is preliminary data.</text>
</comment>
<comment type="cofactor">
    <cofactor evidence="2">
        <name>Mg(2+)</name>
        <dbReference type="ChEBI" id="CHEBI:18420"/>
    </cofactor>
</comment>
<keyword evidence="12" id="KW-0539">Nucleus</keyword>
<evidence type="ECO:0000256" key="11">
    <source>
        <dbReference type="ARBA" id="ARBA00023211"/>
    </source>
</evidence>
<comment type="catalytic activity">
    <reaction evidence="13">
        <text>a 5'-end (N(7)-methyl 5'-triphosphoguanosine)-ribonucleoside in mRNA + H2O = N(7)-methyl-GDP + a 5'-end phospho-ribonucleoside in mRNA + 2 H(+)</text>
        <dbReference type="Rhea" id="RHEA:67484"/>
        <dbReference type="Rhea" id="RHEA-COMP:15692"/>
        <dbReference type="Rhea" id="RHEA-COMP:17167"/>
        <dbReference type="ChEBI" id="CHEBI:15377"/>
        <dbReference type="ChEBI" id="CHEBI:15378"/>
        <dbReference type="ChEBI" id="CHEBI:63714"/>
        <dbReference type="ChEBI" id="CHEBI:138282"/>
        <dbReference type="ChEBI" id="CHEBI:156461"/>
        <dbReference type="EC" id="3.6.1.62"/>
    </reaction>
    <physiologicalReaction direction="left-to-right" evidence="13">
        <dbReference type="Rhea" id="RHEA:67485"/>
    </physiologicalReaction>
</comment>
<evidence type="ECO:0000256" key="13">
    <source>
        <dbReference type="ARBA" id="ARBA00047661"/>
    </source>
</evidence>
<reference evidence="19 20" key="1">
    <citation type="submission" date="2024-11" db="EMBL/GenBank/DDBJ databases">
        <title>Chromosome-level genome assembly of the freshwater bivalve Anodonta woodiana.</title>
        <authorList>
            <person name="Chen X."/>
        </authorList>
    </citation>
    <scope>NUCLEOTIDE SEQUENCE [LARGE SCALE GENOMIC DNA]</scope>
    <source>
        <strain evidence="19">MN2024</strain>
        <tissue evidence="19">Gills</tissue>
    </source>
</reference>
<evidence type="ECO:0000256" key="2">
    <source>
        <dbReference type="ARBA" id="ARBA00001946"/>
    </source>
</evidence>
<dbReference type="GO" id="GO:0005634">
    <property type="term" value="C:nucleus"/>
    <property type="evidence" value="ECO:0007669"/>
    <property type="project" value="UniProtKB-SubCell"/>
</dbReference>
<evidence type="ECO:0000256" key="1">
    <source>
        <dbReference type="ARBA" id="ARBA00001936"/>
    </source>
</evidence>
<accession>A0ABD3VWC7</accession>
<keyword evidence="8" id="KW-0479">Metal-binding</keyword>
<dbReference type="Pfam" id="PF05026">
    <property type="entry name" value="DCP2"/>
    <property type="match status" value="1"/>
</dbReference>
<keyword evidence="10" id="KW-0694">RNA-binding</keyword>
<evidence type="ECO:0000256" key="14">
    <source>
        <dbReference type="ARBA" id="ARBA00060003"/>
    </source>
</evidence>
<comment type="cofactor">
    <cofactor evidence="1">
        <name>Mn(2+)</name>
        <dbReference type="ChEBI" id="CHEBI:29035"/>
    </cofactor>
</comment>
<dbReference type="PANTHER" id="PTHR23114">
    <property type="entry name" value="M7GPPPN-MRNA HYDROLASE"/>
    <property type="match status" value="1"/>
</dbReference>
<dbReference type="AlphaFoldDB" id="A0ABD3VWC7"/>
<evidence type="ECO:0000313" key="19">
    <source>
        <dbReference type="EMBL" id="KAL3865635.1"/>
    </source>
</evidence>
<dbReference type="Gene3D" id="1.10.10.1050">
    <property type="entry name" value="Dcp2, box A domain"/>
    <property type="match status" value="1"/>
</dbReference>
<sequence>MDAHFEIPVYVLDDLCSRFVINIPKEERSDLIRIFFQIELAYWFYLDFYCAEHPVLKTCGIKDFSGQIFKHCPSLSGHAQDVEKIMGDFKSYKMTVPTYGAIMLDPDMKYCLLVQGFYTKASWGFPKGKINAEESPEDCAVREVLEETGFDVKDLLKPDKYLERQWNGQLTRLYVINGVPLSTKFQPRTRKEIKSLHWFPIDALPTHKKDLTSKMQLNMNPNSFFMVIPFVKSLRKWIDNKNTQQEAQRPKSANSMFKAKIQEGQEEIENKYQILNRNGTIAGKPRSLATQFEKGAFPGGQDQCMSKSSGRSGVCPDAWKNFKFDVEPILDCLPSYRRSLA</sequence>
<dbReference type="InterPro" id="IPR015797">
    <property type="entry name" value="NUDIX_hydrolase-like_dom_sf"/>
</dbReference>
<dbReference type="GO" id="GO:0140933">
    <property type="term" value="F:5'-(N(7)-methylguanosine 5'-triphospho)-[mRNA] hydrolase activity"/>
    <property type="evidence" value="ECO:0007669"/>
    <property type="project" value="UniProtKB-EC"/>
</dbReference>
<comment type="similarity">
    <text evidence="5">Belongs to the Nudix hydrolase family. DCP2 subfamily.</text>
</comment>
<evidence type="ECO:0000256" key="4">
    <source>
        <dbReference type="ARBA" id="ARBA00004201"/>
    </source>
</evidence>
<dbReference type="GO" id="GO:0003723">
    <property type="term" value="F:RNA binding"/>
    <property type="evidence" value="ECO:0007669"/>
    <property type="project" value="UniProtKB-KW"/>
</dbReference>
<evidence type="ECO:0000256" key="9">
    <source>
        <dbReference type="ARBA" id="ARBA00022801"/>
    </source>
</evidence>
<evidence type="ECO:0000256" key="16">
    <source>
        <dbReference type="ARBA" id="ARBA00078183"/>
    </source>
</evidence>
<dbReference type="Pfam" id="PF00293">
    <property type="entry name" value="NUDIX"/>
    <property type="match status" value="1"/>
</dbReference>
<dbReference type="FunFam" id="1.10.10.1050:FF:000001">
    <property type="entry name" value="M7GpppN-mRNA hydrolase isoform 2"/>
    <property type="match status" value="1"/>
</dbReference>
<protein>
    <recommendedName>
        <fullName evidence="15">m7GpppN-mRNA hydrolase</fullName>
    </recommendedName>
    <alternativeName>
        <fullName evidence="16">mRNA-decapping enzyme 2</fullName>
    </alternativeName>
</protein>
<comment type="function">
    <text evidence="14">Decapping metalloenzyme that catalyzes the cleavage of the cap structure on mRNAs. Removes the 7-methyl guanine cap structure from mRNA molecules, yielding a 5'-phosphorylated mRNA fragment and 7m-GDP. Necessary for the degradation of mRNAs, both in normal mRNA turnover and in nonsense-mediated mRNA decay. Plays a role in replication-dependent histone mRNA degradation. Has higher activity towards mRNAs that lack a poly(A) tail. Has no activity towards a cap structure lacking an RNA moiety. The presence of a N(6)-methyladenosine methylation at the second transcribed position of mRNAs (N(6),2'-O-dimethyladenosine cap; m6A(m)) provides resistance to DCP2-mediated decapping. Blocks autophagy in nutrient-rich conditions by repressing the expression of ATG-related genes through degradation of their transcripts.</text>
</comment>
<dbReference type="EMBL" id="JBJQND010000009">
    <property type="protein sequence ID" value="KAL3865635.1"/>
    <property type="molecule type" value="Genomic_DNA"/>
</dbReference>
<evidence type="ECO:0000256" key="3">
    <source>
        <dbReference type="ARBA" id="ARBA00004123"/>
    </source>
</evidence>
<evidence type="ECO:0000259" key="18">
    <source>
        <dbReference type="PROSITE" id="PS51462"/>
    </source>
</evidence>
<evidence type="ECO:0000256" key="5">
    <source>
        <dbReference type="ARBA" id="ARBA00005279"/>
    </source>
</evidence>
<dbReference type="GO" id="GO:0010629">
    <property type="term" value="P:negative regulation of gene expression"/>
    <property type="evidence" value="ECO:0007669"/>
    <property type="project" value="UniProtKB-ARBA"/>
</dbReference>
<keyword evidence="20" id="KW-1185">Reference proteome</keyword>
<dbReference type="InterPro" id="IPR020476">
    <property type="entry name" value="Nudix_hydrolase"/>
</dbReference>
<keyword evidence="6" id="KW-0963">Cytoplasm</keyword>
<dbReference type="InterPro" id="IPR007722">
    <property type="entry name" value="DCP2_BoxA"/>
</dbReference>
<dbReference type="CDD" id="cd03672">
    <property type="entry name" value="NUDIX_Dcp2p_Nudt20"/>
    <property type="match status" value="1"/>
</dbReference>
<evidence type="ECO:0000256" key="12">
    <source>
        <dbReference type="ARBA" id="ARBA00023242"/>
    </source>
</evidence>
<keyword evidence="11" id="KW-0464">Manganese</keyword>
<evidence type="ECO:0000256" key="8">
    <source>
        <dbReference type="ARBA" id="ARBA00022723"/>
    </source>
</evidence>
<comment type="subcellular location">
    <subcellularLocation>
        <location evidence="4">Cytoplasm</location>
        <location evidence="4">P-body</location>
    </subcellularLocation>
    <subcellularLocation>
        <location evidence="3">Nucleus</location>
    </subcellularLocation>
</comment>
<evidence type="ECO:0000256" key="15">
    <source>
        <dbReference type="ARBA" id="ARBA00068566"/>
    </source>
</evidence>
<organism evidence="19 20">
    <name type="scientific">Sinanodonta woodiana</name>
    <name type="common">Chinese pond mussel</name>
    <name type="synonym">Anodonta woodiana</name>
    <dbReference type="NCBI Taxonomy" id="1069815"/>
    <lineage>
        <taxon>Eukaryota</taxon>
        <taxon>Metazoa</taxon>
        <taxon>Spiralia</taxon>
        <taxon>Lophotrochozoa</taxon>
        <taxon>Mollusca</taxon>
        <taxon>Bivalvia</taxon>
        <taxon>Autobranchia</taxon>
        <taxon>Heteroconchia</taxon>
        <taxon>Palaeoheterodonta</taxon>
        <taxon>Unionida</taxon>
        <taxon>Unionoidea</taxon>
        <taxon>Unionidae</taxon>
        <taxon>Unioninae</taxon>
        <taxon>Sinanodonta</taxon>
    </lineage>
</organism>
<evidence type="ECO:0000256" key="10">
    <source>
        <dbReference type="ARBA" id="ARBA00022884"/>
    </source>
</evidence>
<dbReference type="InterPro" id="IPR020084">
    <property type="entry name" value="NUDIX_hydrolase_CS"/>
</dbReference>
<evidence type="ECO:0000256" key="6">
    <source>
        <dbReference type="ARBA" id="ARBA00022490"/>
    </source>
</evidence>
<dbReference type="PANTHER" id="PTHR23114:SF17">
    <property type="entry name" value="M7GPPPN-MRNA HYDROLASE"/>
    <property type="match status" value="1"/>
</dbReference>
<dbReference type="GO" id="GO:0000932">
    <property type="term" value="C:P-body"/>
    <property type="evidence" value="ECO:0007669"/>
    <property type="project" value="UniProtKB-SubCell"/>
</dbReference>
<dbReference type="FunFam" id="3.90.79.10:FF:000003">
    <property type="entry name" value="M7GpppN-mRNA hydrolase isoform 2"/>
    <property type="match status" value="1"/>
</dbReference>
<dbReference type="SUPFAM" id="SSF140586">
    <property type="entry name" value="Dcp2 domain-like"/>
    <property type="match status" value="1"/>
</dbReference>
<keyword evidence="9 17" id="KW-0378">Hydrolase</keyword>
<dbReference type="PROSITE" id="PS00893">
    <property type="entry name" value="NUDIX_BOX"/>
    <property type="match status" value="1"/>
</dbReference>
<dbReference type="PROSITE" id="PS51462">
    <property type="entry name" value="NUDIX"/>
    <property type="match status" value="1"/>
</dbReference>
<evidence type="ECO:0000256" key="17">
    <source>
        <dbReference type="RuleBase" id="RU003476"/>
    </source>
</evidence>
<feature type="domain" description="Nudix hydrolase" evidence="18">
    <location>
        <begin position="94"/>
        <end position="225"/>
    </location>
</feature>
<keyword evidence="7" id="KW-0597">Phosphoprotein</keyword>
<dbReference type="GO" id="GO:0016071">
    <property type="term" value="P:mRNA metabolic process"/>
    <property type="evidence" value="ECO:0007669"/>
    <property type="project" value="UniProtKB-ARBA"/>
</dbReference>
<dbReference type="Proteomes" id="UP001634394">
    <property type="component" value="Unassembled WGS sequence"/>
</dbReference>
<dbReference type="Gene3D" id="3.90.79.10">
    <property type="entry name" value="Nucleoside Triphosphate Pyrophosphohydrolase"/>
    <property type="match status" value="1"/>
</dbReference>
<proteinExistence type="inferred from homology"/>
<dbReference type="InterPro" id="IPR044099">
    <property type="entry name" value="Dcp2_NUDIX"/>
</dbReference>
<gene>
    <name evidence="19" type="ORF">ACJMK2_043006</name>
</gene>
<dbReference type="SMART" id="SM01125">
    <property type="entry name" value="DCP2"/>
    <property type="match status" value="1"/>
</dbReference>
<dbReference type="InterPro" id="IPR036189">
    <property type="entry name" value="DCP2_BoxA_sf"/>
</dbReference>
<name>A0ABD3VWC7_SINWO</name>
<dbReference type="GO" id="GO:0046872">
    <property type="term" value="F:metal ion binding"/>
    <property type="evidence" value="ECO:0007669"/>
    <property type="project" value="UniProtKB-KW"/>
</dbReference>
<dbReference type="InterPro" id="IPR000086">
    <property type="entry name" value="NUDIX_hydrolase_dom"/>
</dbReference>
<dbReference type="SUPFAM" id="SSF55811">
    <property type="entry name" value="Nudix"/>
    <property type="match status" value="1"/>
</dbReference>
<dbReference type="PRINTS" id="PR00502">
    <property type="entry name" value="NUDIXFAMILY"/>
</dbReference>